<organism evidence="2 3">
    <name type="scientific">Petrolisthes cinctipes</name>
    <name type="common">Flat porcelain crab</name>
    <dbReference type="NCBI Taxonomy" id="88211"/>
    <lineage>
        <taxon>Eukaryota</taxon>
        <taxon>Metazoa</taxon>
        <taxon>Ecdysozoa</taxon>
        <taxon>Arthropoda</taxon>
        <taxon>Crustacea</taxon>
        <taxon>Multicrustacea</taxon>
        <taxon>Malacostraca</taxon>
        <taxon>Eumalacostraca</taxon>
        <taxon>Eucarida</taxon>
        <taxon>Decapoda</taxon>
        <taxon>Pleocyemata</taxon>
        <taxon>Anomura</taxon>
        <taxon>Galatheoidea</taxon>
        <taxon>Porcellanidae</taxon>
        <taxon>Petrolisthes</taxon>
    </lineage>
</organism>
<gene>
    <name evidence="2" type="ORF">Pcinc_004078</name>
</gene>
<dbReference type="Proteomes" id="UP001286313">
    <property type="component" value="Unassembled WGS sequence"/>
</dbReference>
<protein>
    <submittedName>
        <fullName evidence="2">Uncharacterized protein</fullName>
    </submittedName>
</protein>
<sequence length="189" mass="21124">MSLRAIFLIVSSRFSPLCRSTFISDRDRGKRLREGCGQSAAVSEVVRHRPPANHRPGLASPASVFPRAAIFNTVTLCCSTFCMDFKCFCAASWLTVKDMRPEFASPSGSRKRPRDERKWKKTVAKEKRNSGKQYTSAYTGKEVAERTVGPPCGCRMGCFDLVGQANIEVIFNDFWKSGIYPSPTILKKI</sequence>
<feature type="compositionally biased region" description="Basic and acidic residues" evidence="1">
    <location>
        <begin position="113"/>
        <end position="128"/>
    </location>
</feature>
<evidence type="ECO:0000313" key="3">
    <source>
        <dbReference type="Proteomes" id="UP001286313"/>
    </source>
</evidence>
<keyword evidence="3" id="KW-1185">Reference proteome</keyword>
<reference evidence="2" key="1">
    <citation type="submission" date="2023-10" db="EMBL/GenBank/DDBJ databases">
        <title>Genome assemblies of two species of porcelain crab, Petrolisthes cinctipes and Petrolisthes manimaculis (Anomura: Porcellanidae).</title>
        <authorList>
            <person name="Angst P."/>
        </authorList>
    </citation>
    <scope>NUCLEOTIDE SEQUENCE</scope>
    <source>
        <strain evidence="2">PB745_01</strain>
        <tissue evidence="2">Gill</tissue>
    </source>
</reference>
<dbReference type="EMBL" id="JAWQEG010000286">
    <property type="protein sequence ID" value="KAK3892111.1"/>
    <property type="molecule type" value="Genomic_DNA"/>
</dbReference>
<proteinExistence type="predicted"/>
<comment type="caution">
    <text evidence="2">The sequence shown here is derived from an EMBL/GenBank/DDBJ whole genome shotgun (WGS) entry which is preliminary data.</text>
</comment>
<evidence type="ECO:0000313" key="2">
    <source>
        <dbReference type="EMBL" id="KAK3892111.1"/>
    </source>
</evidence>
<name>A0AAE1GHW4_PETCI</name>
<accession>A0AAE1GHW4</accession>
<evidence type="ECO:0000256" key="1">
    <source>
        <dbReference type="SAM" id="MobiDB-lite"/>
    </source>
</evidence>
<dbReference type="AlphaFoldDB" id="A0AAE1GHW4"/>
<feature type="region of interest" description="Disordered" evidence="1">
    <location>
        <begin position="103"/>
        <end position="128"/>
    </location>
</feature>